<evidence type="ECO:0000256" key="1">
    <source>
        <dbReference type="ARBA" id="ARBA00001933"/>
    </source>
</evidence>
<dbReference type="Pfam" id="PF00155">
    <property type="entry name" value="Aminotran_1_2"/>
    <property type="match status" value="1"/>
</dbReference>
<comment type="pathway">
    <text evidence="2">Amino-acid biosynthesis; L-histidine biosynthesis; L-histidine from 5-phospho-alpha-D-ribose 1-diphosphate: step 7/9.</text>
</comment>
<evidence type="ECO:0000256" key="3">
    <source>
        <dbReference type="ARBA" id="ARBA00008392"/>
    </source>
</evidence>
<dbReference type="NCBIfam" id="TIGR01141">
    <property type="entry name" value="hisC"/>
    <property type="match status" value="1"/>
</dbReference>
<dbReference type="InterPro" id="IPR015424">
    <property type="entry name" value="PyrdxlP-dep_Trfase"/>
</dbReference>
<keyword evidence="9" id="KW-0368">Histidine biosynthesis</keyword>
<dbReference type="EC" id="2.6.1.9" evidence="4"/>
<evidence type="ECO:0000313" key="14">
    <source>
        <dbReference type="Proteomes" id="UP001174909"/>
    </source>
</evidence>
<organism evidence="13 14">
    <name type="scientific">Geodia barretti</name>
    <name type="common">Barrett's horny sponge</name>
    <dbReference type="NCBI Taxonomy" id="519541"/>
    <lineage>
        <taxon>Eukaryota</taxon>
        <taxon>Metazoa</taxon>
        <taxon>Porifera</taxon>
        <taxon>Demospongiae</taxon>
        <taxon>Heteroscleromorpha</taxon>
        <taxon>Tetractinellida</taxon>
        <taxon>Astrophorina</taxon>
        <taxon>Geodiidae</taxon>
        <taxon>Geodia</taxon>
    </lineage>
</organism>
<dbReference type="InterPro" id="IPR001917">
    <property type="entry name" value="Aminotrans_II_pyridoxalP_BS"/>
</dbReference>
<evidence type="ECO:0000256" key="2">
    <source>
        <dbReference type="ARBA" id="ARBA00005011"/>
    </source>
</evidence>
<dbReference type="HAMAP" id="MF_01023">
    <property type="entry name" value="HisC_aminotrans_2"/>
    <property type="match status" value="1"/>
</dbReference>
<accession>A0AA35SAI7</accession>
<dbReference type="InterPro" id="IPR005861">
    <property type="entry name" value="HisP_aminotrans"/>
</dbReference>
<protein>
    <recommendedName>
        <fullName evidence="4">histidinol-phosphate transaminase</fullName>
        <ecNumber evidence="4">2.6.1.9</ecNumber>
    </recommendedName>
    <alternativeName>
        <fullName evidence="10">Imidazole acetol-phosphate transaminase</fullName>
    </alternativeName>
</protein>
<evidence type="ECO:0000256" key="10">
    <source>
        <dbReference type="ARBA" id="ARBA00030262"/>
    </source>
</evidence>
<evidence type="ECO:0000256" key="11">
    <source>
        <dbReference type="ARBA" id="ARBA00047481"/>
    </source>
</evidence>
<comment type="caution">
    <text evidence="13">The sequence shown here is derived from an EMBL/GenBank/DDBJ whole genome shotgun (WGS) entry which is preliminary data.</text>
</comment>
<evidence type="ECO:0000256" key="7">
    <source>
        <dbReference type="ARBA" id="ARBA00022679"/>
    </source>
</evidence>
<reference evidence="13" key="1">
    <citation type="submission" date="2023-03" db="EMBL/GenBank/DDBJ databases">
        <authorList>
            <person name="Steffen K."/>
            <person name="Cardenas P."/>
        </authorList>
    </citation>
    <scope>NUCLEOTIDE SEQUENCE</scope>
</reference>
<dbReference type="GO" id="GO:0004400">
    <property type="term" value="F:histidinol-phosphate transaminase activity"/>
    <property type="evidence" value="ECO:0007669"/>
    <property type="project" value="UniProtKB-EC"/>
</dbReference>
<dbReference type="EMBL" id="CASHTH010002215">
    <property type="protein sequence ID" value="CAI8026490.1"/>
    <property type="molecule type" value="Genomic_DNA"/>
</dbReference>
<dbReference type="AlphaFoldDB" id="A0AA35SAI7"/>
<dbReference type="InterPro" id="IPR015421">
    <property type="entry name" value="PyrdxlP-dep_Trfase_major"/>
</dbReference>
<keyword evidence="14" id="KW-1185">Reference proteome</keyword>
<evidence type="ECO:0000256" key="8">
    <source>
        <dbReference type="ARBA" id="ARBA00022898"/>
    </source>
</evidence>
<keyword evidence="7" id="KW-0808">Transferase</keyword>
<proteinExistence type="inferred from homology"/>
<dbReference type="SUPFAM" id="SSF53383">
    <property type="entry name" value="PLP-dependent transferases"/>
    <property type="match status" value="1"/>
</dbReference>
<comment type="cofactor">
    <cofactor evidence="1">
        <name>pyridoxal 5'-phosphate</name>
        <dbReference type="ChEBI" id="CHEBI:597326"/>
    </cofactor>
</comment>
<dbReference type="GO" id="GO:0030170">
    <property type="term" value="F:pyridoxal phosphate binding"/>
    <property type="evidence" value="ECO:0007669"/>
    <property type="project" value="InterPro"/>
</dbReference>
<dbReference type="Gene3D" id="3.90.1150.10">
    <property type="entry name" value="Aspartate Aminotransferase, domain 1"/>
    <property type="match status" value="1"/>
</dbReference>
<gene>
    <name evidence="13" type="ORF">GBAR_LOCUS15214</name>
</gene>
<keyword evidence="5 13" id="KW-0032">Aminotransferase</keyword>
<evidence type="ECO:0000256" key="6">
    <source>
        <dbReference type="ARBA" id="ARBA00022605"/>
    </source>
</evidence>
<keyword evidence="6" id="KW-0028">Amino-acid biosynthesis</keyword>
<name>A0AA35SAI7_GEOBA</name>
<dbReference type="PANTHER" id="PTHR42885">
    <property type="entry name" value="HISTIDINOL-PHOSPHATE AMINOTRANSFERASE-RELATED"/>
    <property type="match status" value="1"/>
</dbReference>
<feature type="domain" description="Aminotransferase class I/classII large" evidence="12">
    <location>
        <begin position="26"/>
        <end position="348"/>
    </location>
</feature>
<dbReference type="PROSITE" id="PS00599">
    <property type="entry name" value="AA_TRANSFER_CLASS_2"/>
    <property type="match status" value="1"/>
</dbReference>
<dbReference type="Gene3D" id="3.40.640.10">
    <property type="entry name" value="Type I PLP-dependent aspartate aminotransferase-like (Major domain)"/>
    <property type="match status" value="1"/>
</dbReference>
<evidence type="ECO:0000313" key="13">
    <source>
        <dbReference type="EMBL" id="CAI8026490.1"/>
    </source>
</evidence>
<dbReference type="InterPro" id="IPR004839">
    <property type="entry name" value="Aminotransferase_I/II_large"/>
</dbReference>
<comment type="similarity">
    <text evidence="3">Belongs to the class-II pyridoxal-phosphate-dependent aminotransferase family.</text>
</comment>
<evidence type="ECO:0000256" key="5">
    <source>
        <dbReference type="ARBA" id="ARBA00022576"/>
    </source>
</evidence>
<evidence type="ECO:0000259" key="12">
    <source>
        <dbReference type="Pfam" id="PF00155"/>
    </source>
</evidence>
<dbReference type="CDD" id="cd00609">
    <property type="entry name" value="AAT_like"/>
    <property type="match status" value="1"/>
</dbReference>
<comment type="catalytic activity">
    <reaction evidence="11">
        <text>L-histidinol phosphate + 2-oxoglutarate = 3-(imidazol-4-yl)-2-oxopropyl phosphate + L-glutamate</text>
        <dbReference type="Rhea" id="RHEA:23744"/>
        <dbReference type="ChEBI" id="CHEBI:16810"/>
        <dbReference type="ChEBI" id="CHEBI:29985"/>
        <dbReference type="ChEBI" id="CHEBI:57766"/>
        <dbReference type="ChEBI" id="CHEBI:57980"/>
        <dbReference type="EC" id="2.6.1.9"/>
    </reaction>
</comment>
<dbReference type="GO" id="GO:0000105">
    <property type="term" value="P:L-histidine biosynthetic process"/>
    <property type="evidence" value="ECO:0007669"/>
    <property type="project" value="UniProtKB-KW"/>
</dbReference>
<feature type="non-terminal residue" evidence="13">
    <location>
        <position position="1"/>
    </location>
</feature>
<sequence>VSDLFRPNIARLRGYVPGEQPREKGYIKLNTNENPYPPSPLVLARLRDACSADLRLYPDPDAWALRRKLGEVFAISPQQIMVGNGSDELLNVIIRSFAGEGDKIAYPHPTYGYYKPLIDIQGAEAVPVEFDEDFSLPEGLAVPGARVTFLANPNAPSGTLVPYDEVAALCARVDGVLVVDEAYVDFSQGGCVQLIEEHPNAIVVRTMSKSFSLAGMRIGFAFAPAALIEGMWKVKDHYNLNRLSLVAAEAALEDIDAMRANAARVCATRTHLCAGLRALGFYVWDSQANFVLARLGERWTNCAAAELYAQLKERRILVRYFAAPPRLADCLRISVGTDAEIAALLTALKELSPV</sequence>
<evidence type="ECO:0000256" key="4">
    <source>
        <dbReference type="ARBA" id="ARBA00012748"/>
    </source>
</evidence>
<dbReference type="Proteomes" id="UP001174909">
    <property type="component" value="Unassembled WGS sequence"/>
</dbReference>
<dbReference type="InterPro" id="IPR015422">
    <property type="entry name" value="PyrdxlP-dep_Trfase_small"/>
</dbReference>
<evidence type="ECO:0000256" key="9">
    <source>
        <dbReference type="ARBA" id="ARBA00023102"/>
    </source>
</evidence>
<keyword evidence="8" id="KW-0663">Pyridoxal phosphate</keyword>
<dbReference type="PANTHER" id="PTHR42885:SF2">
    <property type="entry name" value="HISTIDINOL-PHOSPHATE AMINOTRANSFERASE"/>
    <property type="match status" value="1"/>
</dbReference>